<gene>
    <name evidence="2" type="ORF">SAMN05421869_101348</name>
</gene>
<dbReference type="InterPro" id="IPR052538">
    <property type="entry name" value="Flavonoid_dioxygenase-like"/>
</dbReference>
<reference evidence="2 3" key="1">
    <citation type="submission" date="2016-10" db="EMBL/GenBank/DDBJ databases">
        <authorList>
            <person name="de Groot N.N."/>
        </authorList>
    </citation>
    <scope>NUCLEOTIDE SEQUENCE [LARGE SCALE GENOMIC DNA]</scope>
    <source>
        <strain evidence="2 3">CGMCC 4.6533</strain>
    </source>
</reference>
<dbReference type="InterPro" id="IPR011051">
    <property type="entry name" value="RmlC_Cupin_sf"/>
</dbReference>
<keyword evidence="3" id="KW-1185">Reference proteome</keyword>
<dbReference type="Proteomes" id="UP000199202">
    <property type="component" value="Unassembled WGS sequence"/>
</dbReference>
<sequence>MHRRPDSVPTMLFDWGSIKWHITPGSVPGASSTFGEVVINPNKGHDRHQHPASDEVLYIIEGEGRQTVGDEPEFAVKAGDAVWIPMGTMHSTFNTGWRPLRIIATYTPGGAEEALRDLPDFVELAPGEHPTWAAADVKPG</sequence>
<dbReference type="PANTHER" id="PTHR43346">
    <property type="entry name" value="LIGAND BINDING DOMAIN PROTEIN, PUTATIVE (AFU_ORTHOLOGUE AFUA_6G14370)-RELATED"/>
    <property type="match status" value="1"/>
</dbReference>
<proteinExistence type="predicted"/>
<evidence type="ECO:0000259" key="1">
    <source>
        <dbReference type="Pfam" id="PF07883"/>
    </source>
</evidence>
<organism evidence="2 3">
    <name type="scientific">Nonomuraea jiangxiensis</name>
    <dbReference type="NCBI Taxonomy" id="633440"/>
    <lineage>
        <taxon>Bacteria</taxon>
        <taxon>Bacillati</taxon>
        <taxon>Actinomycetota</taxon>
        <taxon>Actinomycetes</taxon>
        <taxon>Streptosporangiales</taxon>
        <taxon>Streptosporangiaceae</taxon>
        <taxon>Nonomuraea</taxon>
    </lineage>
</organism>
<dbReference type="RefSeq" id="WP_090928335.1">
    <property type="nucleotide sequence ID" value="NZ_FNDJ01000001.1"/>
</dbReference>
<evidence type="ECO:0000313" key="3">
    <source>
        <dbReference type="Proteomes" id="UP000199202"/>
    </source>
</evidence>
<dbReference type="InterPro" id="IPR014710">
    <property type="entry name" value="RmlC-like_jellyroll"/>
</dbReference>
<dbReference type="Gene3D" id="2.60.120.10">
    <property type="entry name" value="Jelly Rolls"/>
    <property type="match status" value="1"/>
</dbReference>
<protein>
    <submittedName>
        <fullName evidence="2">Cupin domain-containing protein</fullName>
    </submittedName>
</protein>
<accession>A0A1G7Z9N4</accession>
<dbReference type="SUPFAM" id="SSF51182">
    <property type="entry name" value="RmlC-like cupins"/>
    <property type="match status" value="1"/>
</dbReference>
<dbReference type="AlphaFoldDB" id="A0A1G7Z9N4"/>
<name>A0A1G7Z9N4_9ACTN</name>
<dbReference type="EMBL" id="FNDJ01000001">
    <property type="protein sequence ID" value="SDH05246.1"/>
    <property type="molecule type" value="Genomic_DNA"/>
</dbReference>
<evidence type="ECO:0000313" key="2">
    <source>
        <dbReference type="EMBL" id="SDH05246.1"/>
    </source>
</evidence>
<dbReference type="InterPro" id="IPR013096">
    <property type="entry name" value="Cupin_2"/>
</dbReference>
<dbReference type="OrthoDB" id="9791637at2"/>
<feature type="domain" description="Cupin type-2" evidence="1">
    <location>
        <begin position="36"/>
        <end position="105"/>
    </location>
</feature>
<dbReference type="PANTHER" id="PTHR43346:SF1">
    <property type="entry name" value="QUERCETIN 2,3-DIOXYGENASE-RELATED"/>
    <property type="match status" value="1"/>
</dbReference>
<dbReference type="STRING" id="633440.SAMN05421869_101348"/>
<dbReference type="Pfam" id="PF07883">
    <property type="entry name" value="Cupin_2"/>
    <property type="match status" value="1"/>
</dbReference>